<protein>
    <recommendedName>
        <fullName evidence="6">Dimethylaniline monooxygenase</fullName>
    </recommendedName>
</protein>
<evidence type="ECO:0000256" key="1">
    <source>
        <dbReference type="ARBA" id="ARBA00022630"/>
    </source>
</evidence>
<evidence type="ECO:0000313" key="5">
    <source>
        <dbReference type="Proteomes" id="UP000039046"/>
    </source>
</evidence>
<dbReference type="InterPro" id="IPR050346">
    <property type="entry name" value="FMO-like"/>
</dbReference>
<dbReference type="EMBL" id="CDHN01000005">
    <property type="protein sequence ID" value="CEJ93505.1"/>
    <property type="molecule type" value="Genomic_DNA"/>
</dbReference>
<dbReference type="OrthoDB" id="2915840at2759"/>
<evidence type="ECO:0000256" key="2">
    <source>
        <dbReference type="ARBA" id="ARBA00022827"/>
    </source>
</evidence>
<keyword evidence="1" id="KW-0285">Flavoprotein</keyword>
<gene>
    <name evidence="4" type="ORF">VHEMI09087</name>
</gene>
<dbReference type="HOGENOM" id="CLU_019225_1_0_1"/>
<evidence type="ECO:0000313" key="4">
    <source>
        <dbReference type="EMBL" id="CEJ93505.1"/>
    </source>
</evidence>
<dbReference type="Proteomes" id="UP000039046">
    <property type="component" value="Unassembled WGS sequence"/>
</dbReference>
<evidence type="ECO:0008006" key="6">
    <source>
        <dbReference type="Google" id="ProtNLM"/>
    </source>
</evidence>
<dbReference type="InterPro" id="IPR036188">
    <property type="entry name" value="FAD/NAD-bd_sf"/>
</dbReference>
<sequence length="562" mass="62370">MSESYDIVVVGAGWYGLAAARACAHLISNCKIAILERGESCGGTWSKNRLYPGLRSNNMFNTFEYPDFPMLGAKYNVGSDEHIPGPAIHDYLTDFAKHFDLLGKIQFNVNVDSAENLGDNGWELAVTGLEGAKRVVTARKLIVATGLTSVPNMPHYKNAESFEAPIFHVKDFGKRSRNGDLEGNKNTVVVGGAKSAFDIAYSMVEAGSTVDIVIRDSGNGPAWMAPSFVTPLKKRLDFLLSTRLLTWFSPCPWGPEDGYSRIRRFLHGTAVGRFIVDSFWKILEGDVTTSNGYDDQPETRMLKPWNAAFWFGGGLGILNHGKNWFDLVKSGKIRVHIGQVDHLEKRAVLLADGTTLSADAIICATGWKKVPSIQLLGGTTKTSGILELDRSPEDLKLLKTRADNEILASFPRLKDQPKSLSKEPASAPPRLYRFMVPPAKLFQHTIAFVGFMSTATTGPCAYAQALWVAAYFRENVDRMPRSEDEAIRDTMLHTQWGKWRHPTGYGASIPDFVFDGVPYMDMLYRDLGLNSHRKKGWMSELVSPYLPADYAGLLDEWEAKNL</sequence>
<dbReference type="PRINTS" id="PR00411">
    <property type="entry name" value="PNDRDTASEI"/>
</dbReference>
<dbReference type="STRING" id="1531966.A0A0A1TPE0"/>
<organism evidence="4 5">
    <name type="scientific">[Torrubiella] hemipterigena</name>
    <dbReference type="NCBI Taxonomy" id="1531966"/>
    <lineage>
        <taxon>Eukaryota</taxon>
        <taxon>Fungi</taxon>
        <taxon>Dikarya</taxon>
        <taxon>Ascomycota</taxon>
        <taxon>Pezizomycotina</taxon>
        <taxon>Sordariomycetes</taxon>
        <taxon>Hypocreomycetidae</taxon>
        <taxon>Hypocreales</taxon>
        <taxon>Clavicipitaceae</taxon>
        <taxon>Clavicipitaceae incertae sedis</taxon>
        <taxon>'Torrubiella' clade</taxon>
    </lineage>
</organism>
<keyword evidence="2" id="KW-0274">FAD</keyword>
<dbReference type="SUPFAM" id="SSF51905">
    <property type="entry name" value="FAD/NAD(P)-binding domain"/>
    <property type="match status" value="2"/>
</dbReference>
<dbReference type="GO" id="GO:0016491">
    <property type="term" value="F:oxidoreductase activity"/>
    <property type="evidence" value="ECO:0007669"/>
    <property type="project" value="UniProtKB-KW"/>
</dbReference>
<accession>A0A0A1TPE0</accession>
<dbReference type="PANTHER" id="PTHR23023">
    <property type="entry name" value="DIMETHYLANILINE MONOOXYGENASE"/>
    <property type="match status" value="1"/>
</dbReference>
<dbReference type="Pfam" id="PF13738">
    <property type="entry name" value="Pyr_redox_3"/>
    <property type="match status" value="1"/>
</dbReference>
<keyword evidence="3" id="KW-0560">Oxidoreductase</keyword>
<reference evidence="4 5" key="1">
    <citation type="journal article" date="2015" name="Genome Announc.">
        <title>Draft Genome Sequence and Gene Annotation of the Entomopathogenic Fungus Verticillium hemipterigenum.</title>
        <authorList>
            <person name="Horn F."/>
            <person name="Habel A."/>
            <person name="Scharf D.H."/>
            <person name="Dworschak J."/>
            <person name="Brakhage A.A."/>
            <person name="Guthke R."/>
            <person name="Hertweck C."/>
            <person name="Linde J."/>
        </authorList>
    </citation>
    <scope>NUCLEOTIDE SEQUENCE [LARGE SCALE GENOMIC DNA]</scope>
</reference>
<name>A0A0A1TPE0_9HYPO</name>
<keyword evidence="5" id="KW-1185">Reference proteome</keyword>
<proteinExistence type="predicted"/>
<dbReference type="Gene3D" id="3.50.50.60">
    <property type="entry name" value="FAD/NAD(P)-binding domain"/>
    <property type="match status" value="1"/>
</dbReference>
<evidence type="ECO:0000256" key="3">
    <source>
        <dbReference type="ARBA" id="ARBA00023002"/>
    </source>
</evidence>
<dbReference type="AlphaFoldDB" id="A0A0A1TPE0"/>